<evidence type="ECO:0000256" key="12">
    <source>
        <dbReference type="ARBA" id="ARBA00023224"/>
    </source>
</evidence>
<dbReference type="PROSITE" id="PS50262">
    <property type="entry name" value="G_PROTEIN_RECEP_F1_2"/>
    <property type="match status" value="1"/>
</dbReference>
<evidence type="ECO:0000256" key="7">
    <source>
        <dbReference type="ARBA" id="ARBA00023040"/>
    </source>
</evidence>
<keyword evidence="12" id="KW-0807">Transducer</keyword>
<keyword evidence="5" id="KW-0552">Olfaction</keyword>
<evidence type="ECO:0000313" key="15">
    <source>
        <dbReference type="EMBL" id="CAI9541787.1"/>
    </source>
</evidence>
<comment type="caution">
    <text evidence="15">The sequence shown here is derived from an EMBL/GenBank/DDBJ whole genome shotgun (WGS) entry which is preliminary data.</text>
</comment>
<comment type="subcellular location">
    <subcellularLocation>
        <location evidence="1">Cell membrane</location>
        <topology evidence="1">Multi-pass membrane protein</topology>
    </subcellularLocation>
</comment>
<evidence type="ECO:0000256" key="3">
    <source>
        <dbReference type="ARBA" id="ARBA00022606"/>
    </source>
</evidence>
<dbReference type="PRINTS" id="PR00245">
    <property type="entry name" value="OLFACTORYR"/>
</dbReference>
<gene>
    <name evidence="15" type="ORF">SPARVUS_LOCUS1983376</name>
</gene>
<dbReference type="InterPro" id="IPR017452">
    <property type="entry name" value="GPCR_Rhodpsn_7TM"/>
</dbReference>
<dbReference type="InterPro" id="IPR000276">
    <property type="entry name" value="GPCR_Rhodpsn"/>
</dbReference>
<evidence type="ECO:0000256" key="2">
    <source>
        <dbReference type="ARBA" id="ARBA00022475"/>
    </source>
</evidence>
<feature type="transmembrane region" description="Helical" evidence="13">
    <location>
        <begin position="20"/>
        <end position="40"/>
    </location>
</feature>
<dbReference type="Pfam" id="PF00001">
    <property type="entry name" value="7tm_1"/>
    <property type="match status" value="1"/>
</dbReference>
<keyword evidence="4 13" id="KW-0812">Transmembrane</keyword>
<organism evidence="15 16">
    <name type="scientific">Staurois parvus</name>
    <dbReference type="NCBI Taxonomy" id="386267"/>
    <lineage>
        <taxon>Eukaryota</taxon>
        <taxon>Metazoa</taxon>
        <taxon>Chordata</taxon>
        <taxon>Craniata</taxon>
        <taxon>Vertebrata</taxon>
        <taxon>Euteleostomi</taxon>
        <taxon>Amphibia</taxon>
        <taxon>Batrachia</taxon>
        <taxon>Anura</taxon>
        <taxon>Neobatrachia</taxon>
        <taxon>Ranoidea</taxon>
        <taxon>Ranidae</taxon>
        <taxon>Staurois</taxon>
    </lineage>
</organism>
<evidence type="ECO:0000256" key="9">
    <source>
        <dbReference type="ARBA" id="ARBA00023157"/>
    </source>
</evidence>
<keyword evidence="8 13" id="KW-0472">Membrane</keyword>
<feature type="domain" description="G-protein coupled receptors family 1 profile" evidence="14">
    <location>
        <begin position="33"/>
        <end position="171"/>
    </location>
</feature>
<evidence type="ECO:0000256" key="6">
    <source>
        <dbReference type="ARBA" id="ARBA00022989"/>
    </source>
</evidence>
<protein>
    <recommendedName>
        <fullName evidence="14">G-protein coupled receptors family 1 profile domain-containing protein</fullName>
    </recommendedName>
</protein>
<evidence type="ECO:0000256" key="13">
    <source>
        <dbReference type="SAM" id="Phobius"/>
    </source>
</evidence>
<dbReference type="Gene3D" id="1.20.1070.10">
    <property type="entry name" value="Rhodopsin 7-helix transmembrane proteins"/>
    <property type="match status" value="1"/>
</dbReference>
<keyword evidence="6 13" id="KW-1133">Transmembrane helix</keyword>
<evidence type="ECO:0000259" key="14">
    <source>
        <dbReference type="PROSITE" id="PS50262"/>
    </source>
</evidence>
<feature type="transmembrane region" description="Helical" evidence="13">
    <location>
        <begin position="132"/>
        <end position="156"/>
    </location>
</feature>
<dbReference type="EMBL" id="CATNWA010002017">
    <property type="protein sequence ID" value="CAI9541787.1"/>
    <property type="molecule type" value="Genomic_DNA"/>
</dbReference>
<keyword evidence="10" id="KW-0675">Receptor</keyword>
<feature type="transmembrane region" description="Helical" evidence="13">
    <location>
        <begin position="85"/>
        <end position="108"/>
    </location>
</feature>
<evidence type="ECO:0000256" key="8">
    <source>
        <dbReference type="ARBA" id="ARBA00023136"/>
    </source>
</evidence>
<evidence type="ECO:0000256" key="10">
    <source>
        <dbReference type="ARBA" id="ARBA00023170"/>
    </source>
</evidence>
<evidence type="ECO:0000256" key="1">
    <source>
        <dbReference type="ARBA" id="ARBA00004651"/>
    </source>
</evidence>
<keyword evidence="7" id="KW-0297">G-protein coupled receptor</keyword>
<keyword evidence="9" id="KW-1015">Disulfide bond</keyword>
<keyword evidence="3" id="KW-0716">Sensory transduction</keyword>
<name>A0ABN9B0G8_9NEOB</name>
<evidence type="ECO:0000256" key="5">
    <source>
        <dbReference type="ARBA" id="ARBA00022725"/>
    </source>
</evidence>
<evidence type="ECO:0000313" key="16">
    <source>
        <dbReference type="Proteomes" id="UP001162483"/>
    </source>
</evidence>
<evidence type="ECO:0000256" key="4">
    <source>
        <dbReference type="ARBA" id="ARBA00022692"/>
    </source>
</evidence>
<keyword evidence="11" id="KW-0325">Glycoprotein</keyword>
<keyword evidence="16" id="KW-1185">Reference proteome</keyword>
<dbReference type="InterPro" id="IPR000725">
    <property type="entry name" value="Olfact_rcpt"/>
</dbReference>
<dbReference type="Proteomes" id="UP001162483">
    <property type="component" value="Unassembled WGS sequence"/>
</dbReference>
<dbReference type="PANTHER" id="PTHR24242:SF253">
    <property type="entry name" value="OLFACTORY RECEPTOR-RELATED"/>
    <property type="match status" value="1"/>
</dbReference>
<keyword evidence="2" id="KW-1003">Cell membrane</keyword>
<accession>A0ABN9B0G8</accession>
<evidence type="ECO:0000256" key="11">
    <source>
        <dbReference type="ARBA" id="ARBA00023180"/>
    </source>
</evidence>
<reference evidence="15" key="1">
    <citation type="submission" date="2023-05" db="EMBL/GenBank/DDBJ databases">
        <authorList>
            <person name="Stuckert A."/>
        </authorList>
    </citation>
    <scope>NUCLEOTIDE SEQUENCE</scope>
</reference>
<dbReference type="PANTHER" id="PTHR24242">
    <property type="entry name" value="G-PROTEIN COUPLED RECEPTOR"/>
    <property type="match status" value="1"/>
</dbReference>
<dbReference type="SUPFAM" id="SSF81321">
    <property type="entry name" value="Family A G protein-coupled receptor-like"/>
    <property type="match status" value="1"/>
</dbReference>
<proteinExistence type="predicted"/>
<feature type="transmembrane region" description="Helical" evidence="13">
    <location>
        <begin position="47"/>
        <end position="65"/>
    </location>
</feature>
<dbReference type="InterPro" id="IPR050939">
    <property type="entry name" value="Olfactory_GPCR1"/>
</dbReference>
<sequence>MFEILIVGFENLTTYRIPLFLLLLVIYIFTCFENLLVIFLVNKSPHLHFPMYFLISNFHFCQFFYTTNLVPRMLHDLLSGRGVISYLGCITQLNILGGVSNVESFLYVMMSYDRYLAICHPLRYSTLMHNRLCLYIVIGFWLVSSVSVAVVIYFLIHVEFCGSVIINHFHCDFTILMLFACSDIAPYVSYRGGQLCTVCCTFHSCCCIVHLYHHRHPQDKVFHRKKESLLHLQLPPSGLGSIFCHDVYFVRSAEE</sequence>